<evidence type="ECO:0000256" key="7">
    <source>
        <dbReference type="ARBA" id="ARBA00022840"/>
    </source>
</evidence>
<dbReference type="InterPro" id="IPR006439">
    <property type="entry name" value="HAD-SF_hydro_IA"/>
</dbReference>
<dbReference type="InterPro" id="IPR036047">
    <property type="entry name" value="F-box-like_dom_sf"/>
</dbReference>
<dbReference type="Gene3D" id="3.40.50.1000">
    <property type="entry name" value="HAD superfamily/HAD-like"/>
    <property type="match status" value="1"/>
</dbReference>
<evidence type="ECO:0000256" key="3">
    <source>
        <dbReference type="ARBA" id="ARBA00022630"/>
    </source>
</evidence>
<dbReference type="FunFam" id="3.40.50.1000:FF:000119">
    <property type="entry name" value="Bifunctional riboflavin kinase/FMN phosphatase"/>
    <property type="match status" value="1"/>
</dbReference>
<dbReference type="InterPro" id="IPR015865">
    <property type="entry name" value="Riboflavin_kinase_bac/euk"/>
</dbReference>
<dbReference type="PROSITE" id="PS50181">
    <property type="entry name" value="FBOX"/>
    <property type="match status" value="1"/>
</dbReference>
<name>A0A9Q1M1F9_9SOLA</name>
<dbReference type="SFLD" id="SFLDG01135">
    <property type="entry name" value="C1.5.6:_HAD__Beta-PGM__Phospha"/>
    <property type="match status" value="1"/>
</dbReference>
<dbReference type="InterPro" id="IPR055411">
    <property type="entry name" value="LRR_FXL15/At3g58940/PEG3-like"/>
</dbReference>
<evidence type="ECO:0000256" key="1">
    <source>
        <dbReference type="ARBA" id="ARBA00005201"/>
    </source>
</evidence>
<dbReference type="InterPro" id="IPR023214">
    <property type="entry name" value="HAD_sf"/>
</dbReference>
<keyword evidence="6" id="KW-0547">Nucleotide-binding</keyword>
<dbReference type="PRINTS" id="PR00413">
    <property type="entry name" value="HADHALOGNASE"/>
</dbReference>
<evidence type="ECO:0000259" key="9">
    <source>
        <dbReference type="PROSITE" id="PS50181"/>
    </source>
</evidence>
<feature type="compositionally biased region" description="Low complexity" evidence="8">
    <location>
        <begin position="24"/>
        <end position="34"/>
    </location>
</feature>
<dbReference type="OrthoDB" id="1939276at2759"/>
<dbReference type="Pfam" id="PF00646">
    <property type="entry name" value="F-box"/>
    <property type="match status" value="1"/>
</dbReference>
<dbReference type="Pfam" id="PF13419">
    <property type="entry name" value="HAD_2"/>
    <property type="match status" value="1"/>
</dbReference>
<dbReference type="SUPFAM" id="SSF82114">
    <property type="entry name" value="Riboflavin kinase-like"/>
    <property type="match status" value="1"/>
</dbReference>
<dbReference type="Pfam" id="PF01687">
    <property type="entry name" value="Flavokinase"/>
    <property type="match status" value="1"/>
</dbReference>
<dbReference type="FunFam" id="1.10.150.240:FF:000001">
    <property type="entry name" value="Haloacid dehalogenase-like hydrolase domain"/>
    <property type="match status" value="1"/>
</dbReference>
<evidence type="ECO:0000256" key="2">
    <source>
        <dbReference type="ARBA" id="ARBA00012105"/>
    </source>
</evidence>
<dbReference type="InterPro" id="IPR053781">
    <property type="entry name" value="F-box_AtFBL13-like"/>
</dbReference>
<dbReference type="GO" id="GO:0009398">
    <property type="term" value="P:FMN biosynthetic process"/>
    <property type="evidence" value="ECO:0007669"/>
    <property type="project" value="TreeGrafter"/>
</dbReference>
<dbReference type="PANTHER" id="PTHR22749:SF6">
    <property type="entry name" value="RIBOFLAVIN KINASE"/>
    <property type="match status" value="1"/>
</dbReference>
<keyword evidence="7" id="KW-0067">ATP-binding</keyword>
<dbReference type="Gene3D" id="1.10.150.240">
    <property type="entry name" value="Putative phosphatase, domain 2"/>
    <property type="match status" value="1"/>
</dbReference>
<dbReference type="InterPro" id="IPR023468">
    <property type="entry name" value="Riboflavin_kinase"/>
</dbReference>
<dbReference type="InterPro" id="IPR036412">
    <property type="entry name" value="HAD-like_sf"/>
</dbReference>
<dbReference type="SFLD" id="SFLDG01129">
    <property type="entry name" value="C1.5:_HAD__Beta-PGM__Phosphata"/>
    <property type="match status" value="1"/>
</dbReference>
<protein>
    <recommendedName>
        <fullName evidence="2">riboflavin kinase</fullName>
        <ecNumber evidence="2">2.7.1.26</ecNumber>
    </recommendedName>
</protein>
<dbReference type="InterPro" id="IPR001810">
    <property type="entry name" value="F-box_dom"/>
</dbReference>
<dbReference type="InterPro" id="IPR023198">
    <property type="entry name" value="PGP-like_dom2"/>
</dbReference>
<sequence>MSESLEGQASVDYKSPTSLQATQSSPISPYYYPSDQEEHYYNSKRRKTDKTDRISALPDSLILQILSYLRMKEVIRTGILSKRWHLLWTSAHTLIFRYSGQSQHGITKFVTFIDDTLLLCQPSKLNKFSVDFHYNKRFIRHVNKWMIFVKNKCVEELDLYLRTRGLDELYGFPQLMYSNACLKELSLCNCNLVPKEEINWPVLRVLDIRYAKLNGDVVDKICLGCPVLESLKFSMCRGVGRFDIDSRSVKKLVISGYWQRENEESDDGEDEDTDLVVDARYVTSLEIKGCFYKKIIVLRNVHALVDAKLNFYRKTDDYDGDENDFTIDENMLKDLLVSLQHVEKLSVGTWCLQVFTILEIRNLSCPRMRCKYLALNTRLKKWELPGIAILLQSCPQVEILNINTESLFEEYHFGCFFKDSNFFTGESYWISRPCWVLHLKTLRIDGAWIYDHNYFEHIFSFLQAVLKNGMVLEKIIIASFKDEMWNSPGYYRRVAEKLLSFPRSSRDAVILFSGNVLILSTCFIPVVNDVYSVGGRFQLSMLSKDWGLHLKKIRICGFEGMRSGQEVLFLCDLLLICANLEMMVIEWRSGHQSSIRDASDEFVAESLLNVPRRSKNAHYQVSVSAWSILLSMSVERTLKKLVSGVILDLDGTLLNTDGVVSEILKAFLDKYGKQWDGREAPKIVGKTPTEAAAAVVEDYGLPLSTDEFLSQFYPMLSDQWHNIKALPGANRLINHLSGHGVPMALASNSSKSNIETKILYHSGWKESFSAIVGGDEVKAGKPSPEIFLEAAKRLNIDPSSFLVIEDSIPGVTAGKAAGMAVVAVPSLAKQSHLYTSADEVINSLLDLQLEKWGLPAFQDRIEGTLPLEPWCIGGPVIKGFGRGSKVLGIPTANLSPEGYSAILSEHPTGVYFGWAGLSARGVYKMVMSIGWNLYFNNTEKTIEPWLLHDFNEDFYGEELHLVVVGYIRPEVNFPSLEALIEKIHEDRKIAERALELPHYLKYKDDPYLKKISLHQEN</sequence>
<evidence type="ECO:0000256" key="5">
    <source>
        <dbReference type="ARBA" id="ARBA00022679"/>
    </source>
</evidence>
<dbReference type="PANTHER" id="PTHR22749">
    <property type="entry name" value="RIBOFLAVIN KINASE/FMN ADENYLYLTRANSFERASE"/>
    <property type="match status" value="1"/>
</dbReference>
<keyword evidence="3" id="KW-0285">Flavoprotein</keyword>
<dbReference type="AlphaFoldDB" id="A0A9Q1M1F9"/>
<dbReference type="InterPro" id="IPR023465">
    <property type="entry name" value="Riboflavin_kinase_dom_sf"/>
</dbReference>
<feature type="region of interest" description="Disordered" evidence="8">
    <location>
        <begin position="1"/>
        <end position="34"/>
    </location>
</feature>
<dbReference type="Pfam" id="PF24758">
    <property type="entry name" value="LRR_At5g56370"/>
    <property type="match status" value="1"/>
</dbReference>
<evidence type="ECO:0000313" key="11">
    <source>
        <dbReference type="Proteomes" id="UP001152561"/>
    </source>
</evidence>
<evidence type="ECO:0000256" key="6">
    <source>
        <dbReference type="ARBA" id="ARBA00022741"/>
    </source>
</evidence>
<organism evidence="10 11">
    <name type="scientific">Anisodus acutangulus</name>
    <dbReference type="NCBI Taxonomy" id="402998"/>
    <lineage>
        <taxon>Eukaryota</taxon>
        <taxon>Viridiplantae</taxon>
        <taxon>Streptophyta</taxon>
        <taxon>Embryophyta</taxon>
        <taxon>Tracheophyta</taxon>
        <taxon>Spermatophyta</taxon>
        <taxon>Magnoliopsida</taxon>
        <taxon>eudicotyledons</taxon>
        <taxon>Gunneridae</taxon>
        <taxon>Pentapetalae</taxon>
        <taxon>asterids</taxon>
        <taxon>lamiids</taxon>
        <taxon>Solanales</taxon>
        <taxon>Solanaceae</taxon>
        <taxon>Solanoideae</taxon>
        <taxon>Hyoscyameae</taxon>
        <taxon>Anisodus</taxon>
    </lineage>
</organism>
<dbReference type="Proteomes" id="UP001152561">
    <property type="component" value="Unassembled WGS sequence"/>
</dbReference>
<feature type="domain" description="F-box" evidence="9">
    <location>
        <begin position="51"/>
        <end position="99"/>
    </location>
</feature>
<dbReference type="SUPFAM" id="SSF81383">
    <property type="entry name" value="F-box domain"/>
    <property type="match status" value="1"/>
</dbReference>
<dbReference type="SMART" id="SM00904">
    <property type="entry name" value="Flavokinase"/>
    <property type="match status" value="1"/>
</dbReference>
<keyword evidence="4" id="KW-0288">FMN</keyword>
<dbReference type="SFLD" id="SFLDS00003">
    <property type="entry name" value="Haloacid_Dehalogenase"/>
    <property type="match status" value="1"/>
</dbReference>
<dbReference type="InterPro" id="IPR041492">
    <property type="entry name" value="HAD_2"/>
</dbReference>
<keyword evidence="11" id="KW-1185">Reference proteome</keyword>
<dbReference type="Gene3D" id="3.80.10.10">
    <property type="entry name" value="Ribonuclease Inhibitor"/>
    <property type="match status" value="1"/>
</dbReference>
<dbReference type="GO" id="GO:0005524">
    <property type="term" value="F:ATP binding"/>
    <property type="evidence" value="ECO:0007669"/>
    <property type="project" value="UniProtKB-KW"/>
</dbReference>
<evidence type="ECO:0000313" key="10">
    <source>
        <dbReference type="EMBL" id="KAJ8549637.1"/>
    </source>
</evidence>
<dbReference type="Gene3D" id="1.20.1280.50">
    <property type="match status" value="1"/>
</dbReference>
<dbReference type="SUPFAM" id="SSF56784">
    <property type="entry name" value="HAD-like"/>
    <property type="match status" value="1"/>
</dbReference>
<reference evidence="11" key="1">
    <citation type="journal article" date="2023" name="Proc. Natl. Acad. Sci. U.S.A.">
        <title>Genomic and structural basis for evolution of tropane alkaloid biosynthesis.</title>
        <authorList>
            <person name="Wanga Y.-J."/>
            <person name="Taina T."/>
            <person name="Yua J.-Y."/>
            <person name="Lia J."/>
            <person name="Xua B."/>
            <person name="Chenc J."/>
            <person name="D'Auriad J.C."/>
            <person name="Huanga J.-P."/>
            <person name="Huanga S.-X."/>
        </authorList>
    </citation>
    <scope>NUCLEOTIDE SEQUENCE [LARGE SCALE GENOMIC DNA]</scope>
    <source>
        <strain evidence="11">cv. KIB-2019</strain>
    </source>
</reference>
<dbReference type="GO" id="GO:0008531">
    <property type="term" value="F:riboflavin kinase activity"/>
    <property type="evidence" value="ECO:0007669"/>
    <property type="project" value="UniProtKB-EC"/>
</dbReference>
<accession>A0A9Q1M1F9</accession>
<evidence type="ECO:0000256" key="8">
    <source>
        <dbReference type="SAM" id="MobiDB-lite"/>
    </source>
</evidence>
<dbReference type="CDD" id="cd22160">
    <property type="entry name" value="F-box_AtFBL13-like"/>
    <property type="match status" value="1"/>
</dbReference>
<evidence type="ECO:0000256" key="4">
    <source>
        <dbReference type="ARBA" id="ARBA00022643"/>
    </source>
</evidence>
<dbReference type="EC" id="2.7.1.26" evidence="2"/>
<dbReference type="SUPFAM" id="SSF52047">
    <property type="entry name" value="RNI-like"/>
    <property type="match status" value="1"/>
</dbReference>
<dbReference type="EMBL" id="JAJAGQ010000011">
    <property type="protein sequence ID" value="KAJ8549637.1"/>
    <property type="molecule type" value="Genomic_DNA"/>
</dbReference>
<dbReference type="GO" id="GO:0009231">
    <property type="term" value="P:riboflavin biosynthetic process"/>
    <property type="evidence" value="ECO:0007669"/>
    <property type="project" value="InterPro"/>
</dbReference>
<gene>
    <name evidence="10" type="ORF">K7X08_033344</name>
</gene>
<comment type="pathway">
    <text evidence="1">Cofactor biosynthesis; FMN biosynthesis; FMN from riboflavin (ATP route): step 1/1.</text>
</comment>
<keyword evidence="5" id="KW-0808">Transferase</keyword>
<dbReference type="InterPro" id="IPR032675">
    <property type="entry name" value="LRR_dom_sf"/>
</dbReference>
<dbReference type="Gene3D" id="2.40.30.30">
    <property type="entry name" value="Riboflavin kinase-like"/>
    <property type="match status" value="1"/>
</dbReference>
<dbReference type="FunFam" id="2.40.30.30:FF:000005">
    <property type="entry name" value="Haloacid dehalogenase-like hydrolase domain-containing protein 1A"/>
    <property type="match status" value="1"/>
</dbReference>
<proteinExistence type="predicted"/>
<comment type="caution">
    <text evidence="10">The sequence shown here is derived from an EMBL/GenBank/DDBJ whole genome shotgun (WGS) entry which is preliminary data.</text>
</comment>
<dbReference type="NCBIfam" id="TIGR01509">
    <property type="entry name" value="HAD-SF-IA-v3"/>
    <property type="match status" value="1"/>
</dbReference>